<keyword evidence="3" id="KW-0175">Coiled coil</keyword>
<dbReference type="InterPro" id="IPR010131">
    <property type="entry name" value="MdtP/NodT-like"/>
</dbReference>
<evidence type="ECO:0000313" key="5">
    <source>
        <dbReference type="Proteomes" id="UP000193978"/>
    </source>
</evidence>
<comment type="subcellular location">
    <subcellularLocation>
        <location evidence="2">Cell membrane</location>
        <topology evidence="2">Lipid-anchor</topology>
    </subcellularLocation>
</comment>
<dbReference type="NCBIfam" id="TIGR01845">
    <property type="entry name" value="outer_NodT"/>
    <property type="match status" value="1"/>
</dbReference>
<dbReference type="Proteomes" id="UP000193978">
    <property type="component" value="Chromosome"/>
</dbReference>
<dbReference type="Pfam" id="PF02321">
    <property type="entry name" value="OEP"/>
    <property type="match status" value="2"/>
</dbReference>
<keyword evidence="5" id="KW-1185">Reference proteome</keyword>
<dbReference type="Gene3D" id="1.20.1600.10">
    <property type="entry name" value="Outer membrane efflux proteins (OEP)"/>
    <property type="match status" value="1"/>
</dbReference>
<evidence type="ECO:0000256" key="3">
    <source>
        <dbReference type="SAM" id="Coils"/>
    </source>
</evidence>
<feature type="signal peptide" evidence="2">
    <location>
        <begin position="1"/>
        <end position="27"/>
    </location>
</feature>
<dbReference type="EMBL" id="CP019948">
    <property type="protein sequence ID" value="ARN80749.1"/>
    <property type="molecule type" value="Genomic_DNA"/>
</dbReference>
<keyword evidence="2" id="KW-0472">Membrane</keyword>
<name>A0A1W6MTD0_9HYPH</name>
<dbReference type="AlphaFoldDB" id="A0A1W6MTD0"/>
<reference evidence="4 5" key="1">
    <citation type="submission" date="2017-02" db="EMBL/GenBank/DDBJ databases">
        <authorList>
            <person name="Peterson S.W."/>
        </authorList>
    </citation>
    <scope>NUCLEOTIDE SEQUENCE [LARGE SCALE GENOMIC DNA]</scope>
    <source>
        <strain evidence="4 5">S285</strain>
    </source>
</reference>
<comment type="similarity">
    <text evidence="1 2">Belongs to the outer membrane factor (OMF) (TC 1.B.17) family.</text>
</comment>
<dbReference type="OrthoDB" id="7181739at2"/>
<evidence type="ECO:0000313" key="4">
    <source>
        <dbReference type="EMBL" id="ARN80749.1"/>
    </source>
</evidence>
<keyword evidence="2" id="KW-0449">Lipoprotein</keyword>
<dbReference type="PROSITE" id="PS51257">
    <property type="entry name" value="PROKAR_LIPOPROTEIN"/>
    <property type="match status" value="1"/>
</dbReference>
<organism evidence="4 5">
    <name type="scientific">Methylocystis bryophila</name>
    <dbReference type="NCBI Taxonomy" id="655015"/>
    <lineage>
        <taxon>Bacteria</taxon>
        <taxon>Pseudomonadati</taxon>
        <taxon>Pseudomonadota</taxon>
        <taxon>Alphaproteobacteria</taxon>
        <taxon>Hyphomicrobiales</taxon>
        <taxon>Methylocystaceae</taxon>
        <taxon>Methylocystis</taxon>
    </lineage>
</organism>
<dbReference type="PANTHER" id="PTHR30203:SF25">
    <property type="entry name" value="OUTER MEMBRANE PROTEIN-RELATED"/>
    <property type="match status" value="1"/>
</dbReference>
<dbReference type="GO" id="GO:0015562">
    <property type="term" value="F:efflux transmembrane transporter activity"/>
    <property type="evidence" value="ECO:0007669"/>
    <property type="project" value="InterPro"/>
</dbReference>
<dbReference type="KEGG" id="mbry:B1812_06305"/>
<evidence type="ECO:0000256" key="2">
    <source>
        <dbReference type="RuleBase" id="RU362097"/>
    </source>
</evidence>
<keyword evidence="2" id="KW-0812">Transmembrane</keyword>
<proteinExistence type="inferred from homology"/>
<sequence length="491" mass="53832">MRKKTAWFLRTAAIVAFIATLSGCSVGPDFSPPDPMLPQKSFFGKPEPQSVDLAPEPPSLEANWWRQFRDPKLCSLIERVAEDNLDVRVASERLWESRAQRNAAAAALLPTINSSAQYTRQLMSQNGLIALGRAFNNGQPVPYIPAFGLWQTGFDASWEIDLWGHVRRQVESSQAQVESSEFQARDTLIATVAELARDYAELRGAEAQIEITKANLASAQEILELTKTRAQGGVVTYLDVENAAAQVESTRAQLPSLDSQESALIDAIGRLLDQPPQALRGELAFTGPQLFSPPHPPVGLASDLARRRPDIRRAEADLHAATANIGVAVAEFYPTFKFNGSVGASALDARKLLEGHSFQYQIGPSVTVPIFDAGRLKSQLELRDAQAREAAINYHKAVLNAWTEVVDAMVAYREEEARHARLKAQAAHQREALTLARARYKTGVSPFINVLDAQRATLQAELQEAQSRTAVATDFVTLYKALGGGWEEALP</sequence>
<keyword evidence="2" id="KW-1134">Transmembrane beta strand</keyword>
<accession>A0A1W6MTD0</accession>
<dbReference type="GO" id="GO:0005886">
    <property type="term" value="C:plasma membrane"/>
    <property type="evidence" value="ECO:0007669"/>
    <property type="project" value="UniProtKB-SubCell"/>
</dbReference>
<dbReference type="PANTHER" id="PTHR30203">
    <property type="entry name" value="OUTER MEMBRANE CATION EFFLUX PROTEIN"/>
    <property type="match status" value="1"/>
</dbReference>
<keyword evidence="2" id="KW-0732">Signal</keyword>
<feature type="coiled-coil region" evidence="3">
    <location>
        <begin position="412"/>
        <end position="468"/>
    </location>
</feature>
<feature type="chain" id="PRO_5010755955" evidence="2">
    <location>
        <begin position="28"/>
        <end position="491"/>
    </location>
</feature>
<dbReference type="RefSeq" id="WP_085770826.1">
    <property type="nucleotide sequence ID" value="NZ_AP027149.1"/>
</dbReference>
<evidence type="ECO:0000256" key="1">
    <source>
        <dbReference type="ARBA" id="ARBA00007613"/>
    </source>
</evidence>
<dbReference type="InterPro" id="IPR003423">
    <property type="entry name" value="OMP_efflux"/>
</dbReference>
<gene>
    <name evidence="4" type="ORF">B1812_06305</name>
</gene>
<dbReference type="STRING" id="655015.B1812_06305"/>
<keyword evidence="2" id="KW-0564">Palmitate</keyword>
<dbReference type="SUPFAM" id="SSF56954">
    <property type="entry name" value="Outer membrane efflux proteins (OEP)"/>
    <property type="match status" value="1"/>
</dbReference>
<protein>
    <submittedName>
        <fullName evidence="4">RND transporter</fullName>
    </submittedName>
</protein>
<dbReference type="Gene3D" id="2.20.200.10">
    <property type="entry name" value="Outer membrane efflux proteins (OEP)"/>
    <property type="match status" value="1"/>
</dbReference>